<dbReference type="RefSeq" id="WP_092104645.1">
    <property type="nucleotide sequence ID" value="NZ_LT629739.1"/>
</dbReference>
<evidence type="ECO:0000313" key="2">
    <source>
        <dbReference type="Proteomes" id="UP000199700"/>
    </source>
</evidence>
<dbReference type="Pfam" id="PF13376">
    <property type="entry name" value="OmdA"/>
    <property type="match status" value="1"/>
</dbReference>
<protein>
    <submittedName>
        <fullName evidence="1">Uncharacterized conserved protein YdeI, YjbR/CyaY-like superfamily, DUF1801 family</fullName>
    </submittedName>
</protein>
<evidence type="ECO:0000313" key="1">
    <source>
        <dbReference type="EMBL" id="SDS25869.1"/>
    </source>
</evidence>
<reference evidence="1" key="1">
    <citation type="submission" date="2016-10" db="EMBL/GenBank/DDBJ databases">
        <authorList>
            <person name="Varghese N."/>
            <person name="Submissions S."/>
        </authorList>
    </citation>
    <scope>NUCLEOTIDE SEQUENCE [LARGE SCALE GENOMIC DNA]</scope>
    <source>
        <strain evidence="1">DSM 22082</strain>
    </source>
</reference>
<sequence length="191" mass="21873">MTEHPQHHPLILADTAEWRDWLARNDGTSDGVWLLLAKKNVTTPTSLSYQEALEEALCSGWIDGQRRKFDETTFVQRFTPRRSRSNWSKRNVEIVQRLSDDRRMRERGAAEVAAAKADGRWANAYLGQARVTIPDDLRDALARAPEAHAAFDRFTRAERYSAMLPILTARSDETRARIIARLVDRLGEVDQ</sequence>
<accession>A0A1H1QSL1</accession>
<gene>
    <name evidence="1" type="ORF">SAMN04489751_1603</name>
</gene>
<dbReference type="AlphaFoldDB" id="A0A1H1QSL1"/>
<dbReference type="EMBL" id="LT629739">
    <property type="protein sequence ID" value="SDS25869.1"/>
    <property type="molecule type" value="Genomic_DNA"/>
</dbReference>
<name>A0A1H1QSL1_BRESA</name>
<organism evidence="1 2">
    <name type="scientific">Brevibacterium sandarakinum</name>
    <dbReference type="NCBI Taxonomy" id="629680"/>
    <lineage>
        <taxon>Bacteria</taxon>
        <taxon>Bacillati</taxon>
        <taxon>Actinomycetota</taxon>
        <taxon>Actinomycetes</taxon>
        <taxon>Micrococcales</taxon>
        <taxon>Brevibacteriaceae</taxon>
        <taxon>Brevibacterium</taxon>
    </lineage>
</organism>
<dbReference type="Proteomes" id="UP000199700">
    <property type="component" value="Chromosome"/>
</dbReference>
<keyword evidence="2" id="KW-1185">Reference proteome</keyword>
<proteinExistence type="predicted"/>
<dbReference type="OrthoDB" id="9796999at2"/>
<dbReference type="STRING" id="629680.SAMN04489751_1603"/>